<dbReference type="EMBL" id="CAJPEV010006078">
    <property type="protein sequence ID" value="CAG0903811.1"/>
    <property type="molecule type" value="Genomic_DNA"/>
</dbReference>
<feature type="transmembrane region" description="Helical" evidence="9">
    <location>
        <begin position="282"/>
        <end position="299"/>
    </location>
</feature>
<dbReference type="Pfam" id="PF00536">
    <property type="entry name" value="SAM_1"/>
    <property type="match status" value="1"/>
</dbReference>
<dbReference type="GO" id="GO:0047493">
    <property type="term" value="F:ceramide cholinephosphotransferase activity"/>
    <property type="evidence" value="ECO:0007669"/>
    <property type="project" value="TreeGrafter"/>
</dbReference>
<keyword evidence="4 9" id="KW-0812">Transmembrane</keyword>
<dbReference type="SUPFAM" id="SSF47769">
    <property type="entry name" value="SAM/Pointed domain"/>
    <property type="match status" value="1"/>
</dbReference>
<accession>A0A7R9AG00</accession>
<dbReference type="GO" id="GO:0005789">
    <property type="term" value="C:endoplasmic reticulum membrane"/>
    <property type="evidence" value="ECO:0007669"/>
    <property type="project" value="TreeGrafter"/>
</dbReference>
<dbReference type="AlphaFoldDB" id="A0A7R9AG00"/>
<dbReference type="InterPro" id="IPR013761">
    <property type="entry name" value="SAM/pointed_sf"/>
</dbReference>
<protein>
    <recommendedName>
        <fullName evidence="10">SAM domain-containing protein</fullName>
    </recommendedName>
</protein>
<evidence type="ECO:0000313" key="11">
    <source>
        <dbReference type="EMBL" id="CAD7253552.1"/>
    </source>
</evidence>
<dbReference type="Pfam" id="PF14360">
    <property type="entry name" value="PAP2_C"/>
    <property type="match status" value="1"/>
</dbReference>
<keyword evidence="6 9" id="KW-1133">Transmembrane helix</keyword>
<feature type="non-terminal residue" evidence="11">
    <location>
        <position position="418"/>
    </location>
</feature>
<evidence type="ECO:0000313" key="12">
    <source>
        <dbReference type="Proteomes" id="UP000677054"/>
    </source>
</evidence>
<feature type="transmembrane region" description="Helical" evidence="9">
    <location>
        <begin position="218"/>
        <end position="240"/>
    </location>
</feature>
<evidence type="ECO:0000256" key="3">
    <source>
        <dbReference type="ARBA" id="ARBA00022679"/>
    </source>
</evidence>
<dbReference type="GO" id="GO:0005886">
    <property type="term" value="C:plasma membrane"/>
    <property type="evidence" value="ECO:0007669"/>
    <property type="project" value="TreeGrafter"/>
</dbReference>
<keyword evidence="8 9" id="KW-0472">Membrane</keyword>
<keyword evidence="7" id="KW-0443">Lipid metabolism</keyword>
<feature type="domain" description="SAM" evidence="10">
    <location>
        <begin position="31"/>
        <end position="80"/>
    </location>
</feature>
<name>A0A7R9AG00_9CRUS</name>
<evidence type="ECO:0000256" key="8">
    <source>
        <dbReference type="ARBA" id="ARBA00023136"/>
    </source>
</evidence>
<keyword evidence="3" id="KW-0808">Transferase</keyword>
<comment type="similarity">
    <text evidence="2">Belongs to the sphingomyelin synthase family.</text>
</comment>
<dbReference type="PANTHER" id="PTHR21290">
    <property type="entry name" value="SPHINGOMYELIN SYNTHETASE"/>
    <property type="match status" value="1"/>
</dbReference>
<feature type="transmembrane region" description="Helical" evidence="9">
    <location>
        <begin position="180"/>
        <end position="206"/>
    </location>
</feature>
<organism evidence="11">
    <name type="scientific">Darwinula stevensoni</name>
    <dbReference type="NCBI Taxonomy" id="69355"/>
    <lineage>
        <taxon>Eukaryota</taxon>
        <taxon>Metazoa</taxon>
        <taxon>Ecdysozoa</taxon>
        <taxon>Arthropoda</taxon>
        <taxon>Crustacea</taxon>
        <taxon>Oligostraca</taxon>
        <taxon>Ostracoda</taxon>
        <taxon>Podocopa</taxon>
        <taxon>Podocopida</taxon>
        <taxon>Darwinulocopina</taxon>
        <taxon>Darwinuloidea</taxon>
        <taxon>Darwinulidae</taxon>
        <taxon>Darwinula</taxon>
    </lineage>
</organism>
<evidence type="ECO:0000256" key="5">
    <source>
        <dbReference type="ARBA" id="ARBA00022919"/>
    </source>
</evidence>
<gene>
    <name evidence="11" type="ORF">DSTB1V02_LOCUS13300</name>
</gene>
<evidence type="ECO:0000256" key="2">
    <source>
        <dbReference type="ARBA" id="ARBA00005441"/>
    </source>
</evidence>
<keyword evidence="12" id="KW-1185">Reference proteome</keyword>
<dbReference type="InterPro" id="IPR025749">
    <property type="entry name" value="Sphingomyelin_synth-like_dom"/>
</dbReference>
<feature type="transmembrane region" description="Helical" evidence="9">
    <location>
        <begin position="306"/>
        <end position="325"/>
    </location>
</feature>
<dbReference type="GO" id="GO:0000139">
    <property type="term" value="C:Golgi membrane"/>
    <property type="evidence" value="ECO:0007669"/>
    <property type="project" value="TreeGrafter"/>
</dbReference>
<dbReference type="EMBL" id="LR905595">
    <property type="protein sequence ID" value="CAD7253552.1"/>
    <property type="molecule type" value="Genomic_DNA"/>
</dbReference>
<evidence type="ECO:0000256" key="1">
    <source>
        <dbReference type="ARBA" id="ARBA00004141"/>
    </source>
</evidence>
<evidence type="ECO:0000256" key="9">
    <source>
        <dbReference type="SAM" id="Phobius"/>
    </source>
</evidence>
<evidence type="ECO:0000259" key="10">
    <source>
        <dbReference type="PROSITE" id="PS50105"/>
    </source>
</evidence>
<dbReference type="PROSITE" id="PS50105">
    <property type="entry name" value="SAM_DOMAIN"/>
    <property type="match status" value="1"/>
</dbReference>
<feature type="transmembrane region" description="Helical" evidence="9">
    <location>
        <begin position="331"/>
        <end position="349"/>
    </location>
</feature>
<dbReference type="GO" id="GO:0046513">
    <property type="term" value="P:ceramide biosynthetic process"/>
    <property type="evidence" value="ECO:0007669"/>
    <property type="project" value="TreeGrafter"/>
</dbReference>
<dbReference type="GO" id="GO:0033188">
    <property type="term" value="F:sphingomyelin synthase activity"/>
    <property type="evidence" value="ECO:0007669"/>
    <property type="project" value="TreeGrafter"/>
</dbReference>
<comment type="subcellular location">
    <subcellularLocation>
        <location evidence="1">Membrane</location>
        <topology evidence="1">Multi-pass membrane protein</topology>
    </subcellularLocation>
</comment>
<dbReference type="InterPro" id="IPR045221">
    <property type="entry name" value="Sphingomyelin_synth-like"/>
</dbReference>
<evidence type="ECO:0000256" key="7">
    <source>
        <dbReference type="ARBA" id="ARBA00023098"/>
    </source>
</evidence>
<sequence length="418" mass="48414">VLAEEIIWEESPPLGMEGIHTRPRPRHVDRWTKEDIREWLEEVGLAQYGDRLCDEHSIDGETLLLLKEEDLRLPPLEIKVRAQLKAVDIELKFMINLWNVSIFARFRESGSSSDEMGSDLSFSFPRHAKNLRPEFWKLSVSLAYFFLVSWVTSFTMVIVHDRVPDMTRHPPLPDIVLDNIPLIPWAFDMSEICASVLICISVSILVFHKHRFIILRRFFGLSGTVFLLRCVTMLITSLSVPGDHLDCKARPAGDLGSKLHEASMIWRGAGMSIQGVRTCGDYMFSGHTVMLTMLNFFITEYTSRKFYFLHVISWLLNMFGVFFILAAHEHYSIDVFIAFYITSRLFLYYHTLANNRTFTQGHSTKTKVYFPMLSYFEGNVYGTVPNEFEWPFSLSYWMSVLEAVFHRRSTNADSSKID</sequence>
<dbReference type="InterPro" id="IPR001660">
    <property type="entry name" value="SAM"/>
</dbReference>
<proteinExistence type="inferred from homology"/>
<dbReference type="Gene3D" id="1.10.150.50">
    <property type="entry name" value="Transcription Factor, Ets-1"/>
    <property type="match status" value="1"/>
</dbReference>
<dbReference type="Proteomes" id="UP000677054">
    <property type="component" value="Unassembled WGS sequence"/>
</dbReference>
<evidence type="ECO:0000256" key="6">
    <source>
        <dbReference type="ARBA" id="ARBA00022989"/>
    </source>
</evidence>
<reference evidence="11" key="1">
    <citation type="submission" date="2020-11" db="EMBL/GenBank/DDBJ databases">
        <authorList>
            <person name="Tran Van P."/>
        </authorList>
    </citation>
    <scope>NUCLEOTIDE SEQUENCE</scope>
</reference>
<evidence type="ECO:0000256" key="4">
    <source>
        <dbReference type="ARBA" id="ARBA00022692"/>
    </source>
</evidence>
<keyword evidence="5" id="KW-0746">Sphingolipid metabolism</keyword>
<dbReference type="OrthoDB" id="422827at2759"/>
<feature type="transmembrane region" description="Helical" evidence="9">
    <location>
        <begin position="135"/>
        <end position="160"/>
    </location>
</feature>
<dbReference type="PANTHER" id="PTHR21290:SF25">
    <property type="entry name" value="SPHINGOMYELIN SYNTHASE-RELATED PROTEIN 1"/>
    <property type="match status" value="1"/>
</dbReference>